<sequence>MKPASGGMPFIRLPELPPAPPSRPGPMRDVVTNGRGLQPGLMHSAVQGPFRHHDTLGLHANQHFPVHQPATPPRAQTVIQHATPAPKQHTALGASNIAEPPAHEIATPPRAGRPSAPVTPATTGSAKRGRKQATDKPAPAKGRKGRSSGPSKGARRAKHGLGSKSGEGNRRERGTSDDEIEELSQAQRDAAALKQPEVEAEEEAMDEVEDESDESDEDEDEDESDEDEDDEDEEEDGTEVADKGKKKRRRRPRGLSESQKRKATEYITSPEVWSKHRLGMKTIATHIASVILGHTVTPKQVINFWNTAWDKYKACRTRAEHTGGGDGDADRDDDAARGHNKRRFSKATLDKFERSDIYRRIDNVAHDDESVVRLHDINSGEPVKEIGDRNRDKLGDATDPDEDEPRKKRRLHKSKSPDEDLSFDHTKALG</sequence>
<gene>
    <name evidence="2" type="ORF">EVJ58_g8921</name>
</gene>
<name>A0A4Y9XXE7_9APHY</name>
<feature type="region of interest" description="Disordered" evidence="1">
    <location>
        <begin position="1"/>
        <end position="40"/>
    </location>
</feature>
<feature type="compositionally biased region" description="Pro residues" evidence="1">
    <location>
        <begin position="15"/>
        <end position="24"/>
    </location>
</feature>
<feature type="region of interest" description="Disordered" evidence="1">
    <location>
        <begin position="83"/>
        <end position="264"/>
    </location>
</feature>
<organism evidence="2 3">
    <name type="scientific">Rhodofomes roseus</name>
    <dbReference type="NCBI Taxonomy" id="34475"/>
    <lineage>
        <taxon>Eukaryota</taxon>
        <taxon>Fungi</taxon>
        <taxon>Dikarya</taxon>
        <taxon>Basidiomycota</taxon>
        <taxon>Agaricomycotina</taxon>
        <taxon>Agaricomycetes</taxon>
        <taxon>Polyporales</taxon>
        <taxon>Rhodofomes</taxon>
    </lineage>
</organism>
<evidence type="ECO:0000313" key="3">
    <source>
        <dbReference type="Proteomes" id="UP000298390"/>
    </source>
</evidence>
<dbReference type="STRING" id="34475.A0A4Y9XXE7"/>
<feature type="compositionally biased region" description="Acidic residues" evidence="1">
    <location>
        <begin position="198"/>
        <end position="239"/>
    </location>
</feature>
<feature type="region of interest" description="Disordered" evidence="1">
    <location>
        <begin position="376"/>
        <end position="430"/>
    </location>
</feature>
<feature type="compositionally biased region" description="Basic residues" evidence="1">
    <location>
        <begin position="244"/>
        <end position="253"/>
    </location>
</feature>
<comment type="caution">
    <text evidence="2">The sequence shown here is derived from an EMBL/GenBank/DDBJ whole genome shotgun (WGS) entry which is preliminary data.</text>
</comment>
<reference evidence="2 3" key="1">
    <citation type="submission" date="2019-01" db="EMBL/GenBank/DDBJ databases">
        <title>Genome sequencing of the rare red list fungi Fomitopsis rosea.</title>
        <authorList>
            <person name="Buettner E."/>
            <person name="Kellner H."/>
        </authorList>
    </citation>
    <scope>NUCLEOTIDE SEQUENCE [LARGE SCALE GENOMIC DNA]</scope>
    <source>
        <strain evidence="2 3">DSM 105464</strain>
    </source>
</reference>
<feature type="compositionally biased region" description="Basic and acidic residues" evidence="1">
    <location>
        <begin position="167"/>
        <end position="176"/>
    </location>
</feature>
<evidence type="ECO:0000313" key="2">
    <source>
        <dbReference type="EMBL" id="TFY54348.1"/>
    </source>
</evidence>
<evidence type="ECO:0000256" key="1">
    <source>
        <dbReference type="SAM" id="MobiDB-lite"/>
    </source>
</evidence>
<proteinExistence type="predicted"/>
<dbReference type="AlphaFoldDB" id="A0A4Y9XXE7"/>
<feature type="region of interest" description="Disordered" evidence="1">
    <location>
        <begin position="318"/>
        <end position="339"/>
    </location>
</feature>
<accession>A0A4Y9XXE7</accession>
<feature type="compositionally biased region" description="Basic and acidic residues" evidence="1">
    <location>
        <begin position="376"/>
        <end position="396"/>
    </location>
</feature>
<feature type="non-terminal residue" evidence="2">
    <location>
        <position position="430"/>
    </location>
</feature>
<dbReference type="EMBL" id="SEKV01000708">
    <property type="protein sequence ID" value="TFY54348.1"/>
    <property type="molecule type" value="Genomic_DNA"/>
</dbReference>
<protein>
    <submittedName>
        <fullName evidence="2">Uncharacterized protein</fullName>
    </submittedName>
</protein>
<feature type="compositionally biased region" description="Basic and acidic residues" evidence="1">
    <location>
        <begin position="415"/>
        <end position="430"/>
    </location>
</feature>
<dbReference type="Proteomes" id="UP000298390">
    <property type="component" value="Unassembled WGS sequence"/>
</dbReference>